<evidence type="ECO:0000256" key="4">
    <source>
        <dbReference type="PROSITE-ProRule" id="PRU00320"/>
    </source>
</evidence>
<dbReference type="AlphaFoldDB" id="A0AAV6TQT4"/>
<dbReference type="InterPro" id="IPR007889">
    <property type="entry name" value="HTH_Psq"/>
</dbReference>
<dbReference type="Proteomes" id="UP000827092">
    <property type="component" value="Unassembled WGS sequence"/>
</dbReference>
<evidence type="ECO:0000256" key="3">
    <source>
        <dbReference type="ARBA" id="ARBA00023242"/>
    </source>
</evidence>
<dbReference type="Pfam" id="PF03221">
    <property type="entry name" value="HTH_Tnp_Tc5"/>
    <property type="match status" value="1"/>
</dbReference>
<keyword evidence="8" id="KW-1185">Reference proteome</keyword>
<evidence type="ECO:0000256" key="1">
    <source>
        <dbReference type="ARBA" id="ARBA00004123"/>
    </source>
</evidence>
<proteinExistence type="predicted"/>
<dbReference type="PROSITE" id="PS51253">
    <property type="entry name" value="HTH_CENPB"/>
    <property type="match status" value="1"/>
</dbReference>
<dbReference type="GO" id="GO:0003677">
    <property type="term" value="F:DNA binding"/>
    <property type="evidence" value="ECO:0007669"/>
    <property type="project" value="UniProtKB-UniRule"/>
</dbReference>
<reference evidence="7 8" key="1">
    <citation type="journal article" date="2022" name="Nat. Ecol. Evol.">
        <title>A masculinizing supergene underlies an exaggerated male reproductive morph in a spider.</title>
        <authorList>
            <person name="Hendrickx F."/>
            <person name="De Corte Z."/>
            <person name="Sonet G."/>
            <person name="Van Belleghem S.M."/>
            <person name="Kostlbacher S."/>
            <person name="Vangestel C."/>
        </authorList>
    </citation>
    <scope>NUCLEOTIDE SEQUENCE [LARGE SCALE GENOMIC DNA]</scope>
    <source>
        <strain evidence="7">W744_W776</strain>
    </source>
</reference>
<dbReference type="GO" id="GO:0005634">
    <property type="term" value="C:nucleus"/>
    <property type="evidence" value="ECO:0007669"/>
    <property type="project" value="UniProtKB-SubCell"/>
</dbReference>
<evidence type="ECO:0000313" key="8">
    <source>
        <dbReference type="Proteomes" id="UP000827092"/>
    </source>
</evidence>
<feature type="DNA-binding region" description="H-T-H motif" evidence="4">
    <location>
        <begin position="33"/>
        <end position="53"/>
    </location>
</feature>
<dbReference type="InterPro" id="IPR009057">
    <property type="entry name" value="Homeodomain-like_sf"/>
</dbReference>
<keyword evidence="3 4" id="KW-0539">Nucleus</keyword>
<dbReference type="PANTHER" id="PTHR19303:SF11">
    <property type="entry name" value="JERKY PROTEIN HOMOLOG"/>
    <property type="match status" value="1"/>
</dbReference>
<comment type="subcellular location">
    <subcellularLocation>
        <location evidence="1 4">Nucleus</location>
    </subcellularLocation>
</comment>
<evidence type="ECO:0000256" key="2">
    <source>
        <dbReference type="ARBA" id="ARBA00023125"/>
    </source>
</evidence>
<keyword evidence="2 4" id="KW-0238">DNA-binding</keyword>
<dbReference type="InterPro" id="IPR050863">
    <property type="entry name" value="CenT-Element_Derived"/>
</dbReference>
<dbReference type="InterPro" id="IPR006600">
    <property type="entry name" value="HTH_CenpB_DNA-bd_dom"/>
</dbReference>
<evidence type="ECO:0000259" key="5">
    <source>
        <dbReference type="PROSITE" id="PS50960"/>
    </source>
</evidence>
<accession>A0AAV6TQT4</accession>
<feature type="domain" description="HTH CENPB-type" evidence="6">
    <location>
        <begin position="72"/>
        <end position="119"/>
    </location>
</feature>
<gene>
    <name evidence="7" type="ORF">JTE90_007340</name>
</gene>
<sequence>MAPSKKSCKRKRVVLTLAQKLDIIRRIEKGERKEALMAEFNIGSSTIYDLKKKKTELAEFIGTAETEKAVDTRKTLRQPKLTELDKVLYEWFTLKRLEGAPISGPMLMEKGKELHLKME</sequence>
<evidence type="ECO:0000259" key="6">
    <source>
        <dbReference type="PROSITE" id="PS51253"/>
    </source>
</evidence>
<evidence type="ECO:0000313" key="7">
    <source>
        <dbReference type="EMBL" id="KAG8174372.1"/>
    </source>
</evidence>
<dbReference type="PROSITE" id="PS50960">
    <property type="entry name" value="HTH_PSQ"/>
    <property type="match status" value="1"/>
</dbReference>
<dbReference type="PANTHER" id="PTHR19303">
    <property type="entry name" value="TRANSPOSON"/>
    <property type="match status" value="1"/>
</dbReference>
<comment type="caution">
    <text evidence="7">The sequence shown here is derived from an EMBL/GenBank/DDBJ whole genome shotgun (WGS) entry which is preliminary data.</text>
</comment>
<feature type="domain" description="HTH psq-type" evidence="5">
    <location>
        <begin position="6"/>
        <end position="57"/>
    </location>
</feature>
<dbReference type="Pfam" id="PF04218">
    <property type="entry name" value="CENP-B_N"/>
    <property type="match status" value="1"/>
</dbReference>
<protein>
    <submittedName>
        <fullName evidence="7">Uncharacterized protein</fullName>
    </submittedName>
</protein>
<dbReference type="Gene3D" id="1.10.10.60">
    <property type="entry name" value="Homeodomain-like"/>
    <property type="match status" value="2"/>
</dbReference>
<dbReference type="SUPFAM" id="SSF46689">
    <property type="entry name" value="Homeodomain-like"/>
    <property type="match status" value="2"/>
</dbReference>
<organism evidence="7 8">
    <name type="scientific">Oedothorax gibbosus</name>
    <dbReference type="NCBI Taxonomy" id="931172"/>
    <lineage>
        <taxon>Eukaryota</taxon>
        <taxon>Metazoa</taxon>
        <taxon>Ecdysozoa</taxon>
        <taxon>Arthropoda</taxon>
        <taxon>Chelicerata</taxon>
        <taxon>Arachnida</taxon>
        <taxon>Araneae</taxon>
        <taxon>Araneomorphae</taxon>
        <taxon>Entelegynae</taxon>
        <taxon>Araneoidea</taxon>
        <taxon>Linyphiidae</taxon>
        <taxon>Erigoninae</taxon>
        <taxon>Oedothorax</taxon>
    </lineage>
</organism>
<dbReference type="EMBL" id="JAFNEN010001234">
    <property type="protein sequence ID" value="KAG8174372.1"/>
    <property type="molecule type" value="Genomic_DNA"/>
</dbReference>
<name>A0AAV6TQT4_9ARAC</name>